<evidence type="ECO:0000256" key="3">
    <source>
        <dbReference type="ARBA" id="ARBA00011233"/>
    </source>
</evidence>
<dbReference type="Gene3D" id="2.60.120.260">
    <property type="entry name" value="Galactose-binding domain-like"/>
    <property type="match status" value="1"/>
</dbReference>
<keyword evidence="7" id="KW-1015">Disulfide bond</keyword>
<name>A0AAD9J7B8_RIDPI</name>
<feature type="domain" description="Fucolectin tachylectin-4 pentraxin-1" evidence="9">
    <location>
        <begin position="81"/>
        <end position="231"/>
    </location>
</feature>
<evidence type="ECO:0000256" key="8">
    <source>
        <dbReference type="SAM" id="SignalP"/>
    </source>
</evidence>
<dbReference type="InterPro" id="IPR006585">
    <property type="entry name" value="FTP1"/>
</dbReference>
<comment type="similarity">
    <text evidence="2">Belongs to the fucolectin family.</text>
</comment>
<comment type="caution">
    <text evidence="10">The sequence shown here is derived from an EMBL/GenBank/DDBJ whole genome shotgun (WGS) entry which is preliminary data.</text>
</comment>
<sequence>MTRWLLVALLVTILTYHNTSGGRCRFARSSASQGSCIFPCRCTNGCHTTTGQCIDGGQCTADKPDKPTDLGWRWTGIACQEGNVAYNKAASQSIGDWGGSFPAGRAVDGNTNPDLGAGHCAHPDTDWGKNAWWMVDLKDTYNISRVIIYNRDSENDNHRRLDTFILSVGNTRERSTHKQCARHNGRVPAAGTVESQCPAIARYLSFSRNGNPDSYGTALCEVIVIGHRHISKYMLCGHGSCDDMKSQHYILTIIF</sequence>
<comment type="function">
    <text evidence="1">Acts as a defensive agent. Recognizes blood group fucosylated oligosaccharides including A, B, H and Lewis B-type antigens. Does not recognize Lewis A antigen and has low affinity for monovalent haptens.</text>
</comment>
<organism evidence="10 11">
    <name type="scientific">Ridgeia piscesae</name>
    <name type="common">Tubeworm</name>
    <dbReference type="NCBI Taxonomy" id="27915"/>
    <lineage>
        <taxon>Eukaryota</taxon>
        <taxon>Metazoa</taxon>
        <taxon>Spiralia</taxon>
        <taxon>Lophotrochozoa</taxon>
        <taxon>Annelida</taxon>
        <taxon>Polychaeta</taxon>
        <taxon>Sedentaria</taxon>
        <taxon>Canalipalpata</taxon>
        <taxon>Sabellida</taxon>
        <taxon>Siboglinidae</taxon>
        <taxon>Ridgeia</taxon>
    </lineage>
</organism>
<keyword evidence="4" id="KW-0479">Metal-binding</keyword>
<keyword evidence="8" id="KW-0732">Signal</keyword>
<dbReference type="GO" id="GO:0042806">
    <property type="term" value="F:fucose binding"/>
    <property type="evidence" value="ECO:0007669"/>
    <property type="project" value="UniProtKB-ARBA"/>
</dbReference>
<evidence type="ECO:0000256" key="4">
    <source>
        <dbReference type="ARBA" id="ARBA00022723"/>
    </source>
</evidence>
<proteinExistence type="inferred from homology"/>
<evidence type="ECO:0000313" key="10">
    <source>
        <dbReference type="EMBL" id="KAK2147674.1"/>
    </source>
</evidence>
<dbReference type="GO" id="GO:0010185">
    <property type="term" value="P:regulation of cellular defense response"/>
    <property type="evidence" value="ECO:0007669"/>
    <property type="project" value="UniProtKB-ARBA"/>
</dbReference>
<evidence type="ECO:0000256" key="7">
    <source>
        <dbReference type="ARBA" id="ARBA00023157"/>
    </source>
</evidence>
<evidence type="ECO:0000256" key="1">
    <source>
        <dbReference type="ARBA" id="ARBA00002219"/>
    </source>
</evidence>
<dbReference type="InterPro" id="IPR051941">
    <property type="entry name" value="BG_Antigen-Binding_Lectin"/>
</dbReference>
<keyword evidence="11" id="KW-1185">Reference proteome</keyword>
<gene>
    <name evidence="10" type="ORF">NP493_3397g00004</name>
</gene>
<dbReference type="EMBL" id="JAODUO010003385">
    <property type="protein sequence ID" value="KAK2147674.1"/>
    <property type="molecule type" value="Genomic_DNA"/>
</dbReference>
<evidence type="ECO:0000313" key="11">
    <source>
        <dbReference type="Proteomes" id="UP001209878"/>
    </source>
</evidence>
<comment type="subunit">
    <text evidence="3">Homotrimer.</text>
</comment>
<keyword evidence="6" id="KW-0106">Calcium</keyword>
<dbReference type="SUPFAM" id="SSF49785">
    <property type="entry name" value="Galactose-binding domain-like"/>
    <property type="match status" value="1"/>
</dbReference>
<dbReference type="Proteomes" id="UP001209878">
    <property type="component" value="Unassembled WGS sequence"/>
</dbReference>
<evidence type="ECO:0000256" key="2">
    <source>
        <dbReference type="ARBA" id="ARBA00010147"/>
    </source>
</evidence>
<dbReference type="AlphaFoldDB" id="A0AAD9J7B8"/>
<accession>A0AAD9J7B8</accession>
<dbReference type="InterPro" id="IPR008979">
    <property type="entry name" value="Galactose-bd-like_sf"/>
</dbReference>
<feature type="chain" id="PRO_5042016919" description="Fucolectin tachylectin-4 pentraxin-1 domain-containing protein" evidence="8">
    <location>
        <begin position="22"/>
        <end position="255"/>
    </location>
</feature>
<dbReference type="GO" id="GO:0046872">
    <property type="term" value="F:metal ion binding"/>
    <property type="evidence" value="ECO:0007669"/>
    <property type="project" value="UniProtKB-KW"/>
</dbReference>
<dbReference type="Pfam" id="PF22633">
    <property type="entry name" value="F5_F8_type_C_2"/>
    <property type="match status" value="1"/>
</dbReference>
<evidence type="ECO:0000259" key="9">
    <source>
        <dbReference type="SMART" id="SM00607"/>
    </source>
</evidence>
<protein>
    <recommendedName>
        <fullName evidence="9">Fucolectin tachylectin-4 pentraxin-1 domain-containing protein</fullName>
    </recommendedName>
</protein>
<evidence type="ECO:0000256" key="6">
    <source>
        <dbReference type="ARBA" id="ARBA00022837"/>
    </source>
</evidence>
<dbReference type="PANTHER" id="PTHR45713">
    <property type="entry name" value="FTP DOMAIN-CONTAINING PROTEIN"/>
    <property type="match status" value="1"/>
</dbReference>
<keyword evidence="5" id="KW-0430">Lectin</keyword>
<feature type="signal peptide" evidence="8">
    <location>
        <begin position="1"/>
        <end position="21"/>
    </location>
</feature>
<dbReference type="SMART" id="SM00607">
    <property type="entry name" value="FTP"/>
    <property type="match status" value="1"/>
</dbReference>
<dbReference type="PANTHER" id="PTHR45713:SF6">
    <property type="entry name" value="F5_8 TYPE C DOMAIN-CONTAINING PROTEIN"/>
    <property type="match status" value="1"/>
</dbReference>
<dbReference type="GO" id="GO:0001868">
    <property type="term" value="P:regulation of complement activation, lectin pathway"/>
    <property type="evidence" value="ECO:0007669"/>
    <property type="project" value="UniProtKB-ARBA"/>
</dbReference>
<reference evidence="10" key="1">
    <citation type="journal article" date="2023" name="Mol. Biol. Evol.">
        <title>Third-Generation Sequencing Reveals the Adaptive Role of the Epigenome in Three Deep-Sea Polychaetes.</title>
        <authorList>
            <person name="Perez M."/>
            <person name="Aroh O."/>
            <person name="Sun Y."/>
            <person name="Lan Y."/>
            <person name="Juniper S.K."/>
            <person name="Young C.R."/>
            <person name="Angers B."/>
            <person name="Qian P.Y."/>
        </authorList>
    </citation>
    <scope>NUCLEOTIDE SEQUENCE</scope>
    <source>
        <strain evidence="10">R07B-5</strain>
    </source>
</reference>
<evidence type="ECO:0000256" key="5">
    <source>
        <dbReference type="ARBA" id="ARBA00022734"/>
    </source>
</evidence>